<protein>
    <submittedName>
        <fullName evidence="7">CoA ester lyase</fullName>
    </submittedName>
</protein>
<feature type="binding site" evidence="4">
    <location>
        <position position="64"/>
    </location>
    <ligand>
        <name>substrate</name>
    </ligand>
</feature>
<comment type="caution">
    <text evidence="7">The sequence shown here is derived from an EMBL/GenBank/DDBJ whole genome shotgun (WGS) entry which is preliminary data.</text>
</comment>
<keyword evidence="3 5" id="KW-0460">Magnesium</keyword>
<dbReference type="OrthoDB" id="5172636at2"/>
<dbReference type="AlphaFoldDB" id="A0A3R9DUG9"/>
<dbReference type="EMBL" id="RSEC01000060">
    <property type="protein sequence ID" value="RSD10840.1"/>
    <property type="molecule type" value="Genomic_DNA"/>
</dbReference>
<organism evidence="7 8">
    <name type="scientific">Amycolatopsis eburnea</name>
    <dbReference type="NCBI Taxonomy" id="2267691"/>
    <lineage>
        <taxon>Bacteria</taxon>
        <taxon>Bacillati</taxon>
        <taxon>Actinomycetota</taxon>
        <taxon>Actinomycetes</taxon>
        <taxon>Pseudonocardiales</taxon>
        <taxon>Pseudonocardiaceae</taxon>
        <taxon>Amycolatopsis</taxon>
    </lineage>
</organism>
<dbReference type="InterPro" id="IPR005000">
    <property type="entry name" value="Aldolase/citrate-lyase_domain"/>
</dbReference>
<dbReference type="InterPro" id="IPR040442">
    <property type="entry name" value="Pyrv_kinase-like_dom_sf"/>
</dbReference>
<dbReference type="Gene3D" id="3.20.20.60">
    <property type="entry name" value="Phosphoenolpyruvate-binding domains"/>
    <property type="match status" value="1"/>
</dbReference>
<evidence type="ECO:0000256" key="3">
    <source>
        <dbReference type="ARBA" id="ARBA00022842"/>
    </source>
</evidence>
<dbReference type="PANTHER" id="PTHR32308">
    <property type="entry name" value="LYASE BETA SUBUNIT, PUTATIVE (AFU_ORTHOLOGUE AFUA_4G13030)-RELATED"/>
    <property type="match status" value="1"/>
</dbReference>
<comment type="cofactor">
    <cofactor evidence="1">
        <name>Mg(2+)</name>
        <dbReference type="ChEBI" id="CHEBI:18420"/>
    </cofactor>
</comment>
<keyword evidence="2 5" id="KW-0479">Metal-binding</keyword>
<sequence length="265" mass="27642">MALDSASTFLFVPGDRRDRFGKAAASGADVVVLDLEDAVAPGDKDAAREDARGWLAAGGRGVVRINAAGTKWFEADAELVRAAQAPVMLPKTEQPAVLAELTGLPVIALVETALGVENARAFAAAPGVARLAFGSVDLAAQLGVAHDDRAAMDPARSRLVLASAAAGLPAPIDGVTTRLDDLARAGEDARRARRLGFGGKLCVHPRQVEPVRTAFAPTTSELAWARRIVKTAGLSAAAIDGQLVDKPVVDRARRLLEAHARGEIR</sequence>
<name>A0A3R9DUG9_9PSEU</name>
<evidence type="ECO:0000256" key="1">
    <source>
        <dbReference type="ARBA" id="ARBA00001946"/>
    </source>
</evidence>
<dbReference type="Proteomes" id="UP000267081">
    <property type="component" value="Unassembled WGS sequence"/>
</dbReference>
<dbReference type="GO" id="GO:0016829">
    <property type="term" value="F:lyase activity"/>
    <property type="evidence" value="ECO:0007669"/>
    <property type="project" value="UniProtKB-KW"/>
</dbReference>
<evidence type="ECO:0000313" key="8">
    <source>
        <dbReference type="Proteomes" id="UP000267081"/>
    </source>
</evidence>
<keyword evidence="7" id="KW-0456">Lyase</keyword>
<evidence type="ECO:0000256" key="5">
    <source>
        <dbReference type="PIRSR" id="PIRSR015582-2"/>
    </source>
</evidence>
<evidence type="ECO:0000313" key="7">
    <source>
        <dbReference type="EMBL" id="RSD10840.1"/>
    </source>
</evidence>
<keyword evidence="8" id="KW-1185">Reference proteome</keyword>
<dbReference type="PIRSF" id="PIRSF015582">
    <property type="entry name" value="Cit_lyase_B"/>
    <property type="match status" value="1"/>
</dbReference>
<reference evidence="7 8" key="1">
    <citation type="submission" date="2018-12" db="EMBL/GenBank/DDBJ databases">
        <title>Amycolatopsis eburnea sp. nov. actinomycete associate with arbuscular mycorrhiza fungal spore.</title>
        <authorList>
            <person name="Lumyong S."/>
            <person name="Chaiya L."/>
        </authorList>
    </citation>
    <scope>NUCLEOTIDE SEQUENCE [LARGE SCALE GENOMIC DNA]</scope>
    <source>
        <strain evidence="7 8">GLM-1</strain>
    </source>
</reference>
<dbReference type="Pfam" id="PF03328">
    <property type="entry name" value="HpcH_HpaI"/>
    <property type="match status" value="1"/>
</dbReference>
<dbReference type="GO" id="GO:0006107">
    <property type="term" value="P:oxaloacetate metabolic process"/>
    <property type="evidence" value="ECO:0007669"/>
    <property type="project" value="TreeGrafter"/>
</dbReference>
<dbReference type="PANTHER" id="PTHR32308:SF10">
    <property type="entry name" value="CITRATE LYASE SUBUNIT BETA"/>
    <property type="match status" value="1"/>
</dbReference>
<evidence type="ECO:0000259" key="6">
    <source>
        <dbReference type="Pfam" id="PF03328"/>
    </source>
</evidence>
<evidence type="ECO:0000256" key="2">
    <source>
        <dbReference type="ARBA" id="ARBA00022723"/>
    </source>
</evidence>
<dbReference type="SUPFAM" id="SSF51621">
    <property type="entry name" value="Phosphoenolpyruvate/pyruvate domain"/>
    <property type="match status" value="1"/>
</dbReference>
<gene>
    <name evidence="7" type="ORF">EIY87_35705</name>
</gene>
<feature type="binding site" evidence="5">
    <location>
        <position position="137"/>
    </location>
    <ligand>
        <name>Mg(2+)</name>
        <dbReference type="ChEBI" id="CHEBI:18420"/>
    </ligand>
</feature>
<feature type="domain" description="HpcH/HpaI aldolase/citrate lyase" evidence="6">
    <location>
        <begin position="9"/>
        <end position="205"/>
    </location>
</feature>
<accession>A0A3R9DUG9</accession>
<evidence type="ECO:0000256" key="4">
    <source>
        <dbReference type="PIRSR" id="PIRSR015582-1"/>
    </source>
</evidence>
<proteinExistence type="predicted"/>
<feature type="binding site" evidence="5">
    <location>
        <position position="111"/>
    </location>
    <ligand>
        <name>Mg(2+)</name>
        <dbReference type="ChEBI" id="CHEBI:18420"/>
    </ligand>
</feature>
<feature type="binding site" evidence="4">
    <location>
        <position position="111"/>
    </location>
    <ligand>
        <name>substrate</name>
    </ligand>
</feature>
<dbReference type="InterPro" id="IPR015813">
    <property type="entry name" value="Pyrv/PenolPyrv_kinase-like_dom"/>
</dbReference>
<dbReference type="GO" id="GO:0000287">
    <property type="term" value="F:magnesium ion binding"/>
    <property type="evidence" value="ECO:0007669"/>
    <property type="project" value="TreeGrafter"/>
</dbReference>
<dbReference type="InterPro" id="IPR011206">
    <property type="entry name" value="Citrate_lyase_beta/mcl1/mcl2"/>
</dbReference>